<name>A0A9P5LEL5_9HYPO</name>
<proteinExistence type="predicted"/>
<gene>
    <name evidence="1" type="ORF">G7Z17_g8155</name>
</gene>
<sequence length="120" mass="13623">MAPVLVETSVKFSHLPKTEFRTKLEVKPKSALFPDGYKTTGQQPPLYDEIHPYSDFPKKITGITAWTKDDLSGTPEKESLWKHPFTELELEDLSTSAENYITSGRDLNEMCKARGTCRTE</sequence>
<evidence type="ECO:0000313" key="2">
    <source>
        <dbReference type="Proteomes" id="UP000722485"/>
    </source>
</evidence>
<organism evidence="1 2">
    <name type="scientific">Cylindrodendrum hubeiense</name>
    <dbReference type="NCBI Taxonomy" id="595255"/>
    <lineage>
        <taxon>Eukaryota</taxon>
        <taxon>Fungi</taxon>
        <taxon>Dikarya</taxon>
        <taxon>Ascomycota</taxon>
        <taxon>Pezizomycotina</taxon>
        <taxon>Sordariomycetes</taxon>
        <taxon>Hypocreomycetidae</taxon>
        <taxon>Hypocreales</taxon>
        <taxon>Nectriaceae</taxon>
        <taxon>Cylindrodendrum</taxon>
    </lineage>
</organism>
<dbReference type="Proteomes" id="UP000722485">
    <property type="component" value="Unassembled WGS sequence"/>
</dbReference>
<dbReference type="OrthoDB" id="272271at2759"/>
<keyword evidence="2" id="KW-1185">Reference proteome</keyword>
<reference evidence="1" key="1">
    <citation type="submission" date="2020-03" db="EMBL/GenBank/DDBJ databases">
        <title>Draft Genome Sequence of Cylindrodendrum hubeiense.</title>
        <authorList>
            <person name="Buettner E."/>
            <person name="Kellner H."/>
        </authorList>
    </citation>
    <scope>NUCLEOTIDE SEQUENCE</scope>
    <source>
        <strain evidence="1">IHI 201604</strain>
    </source>
</reference>
<protein>
    <submittedName>
        <fullName evidence="1">Uncharacterized protein</fullName>
    </submittedName>
</protein>
<dbReference type="AlphaFoldDB" id="A0A9P5LEL5"/>
<dbReference type="EMBL" id="JAANBB010000198">
    <property type="protein sequence ID" value="KAF7546818.1"/>
    <property type="molecule type" value="Genomic_DNA"/>
</dbReference>
<accession>A0A9P5LEL5</accession>
<comment type="caution">
    <text evidence="1">The sequence shown here is derived from an EMBL/GenBank/DDBJ whole genome shotgun (WGS) entry which is preliminary data.</text>
</comment>
<evidence type="ECO:0000313" key="1">
    <source>
        <dbReference type="EMBL" id="KAF7546818.1"/>
    </source>
</evidence>